<reference evidence="2" key="1">
    <citation type="submission" date="2019-10" db="EMBL/GenBank/DDBJ databases">
        <title>Conservation and host-specific expression of non-tandemly repeated heterogenous ribosome RNA gene in arbuscular mycorrhizal fungi.</title>
        <authorList>
            <person name="Maeda T."/>
            <person name="Kobayashi Y."/>
            <person name="Nakagawa T."/>
            <person name="Ezawa T."/>
            <person name="Yamaguchi K."/>
            <person name="Bino T."/>
            <person name="Nishimoto Y."/>
            <person name="Shigenobu S."/>
            <person name="Kawaguchi M."/>
        </authorList>
    </citation>
    <scope>NUCLEOTIDE SEQUENCE</scope>
    <source>
        <strain evidence="2">HR1</strain>
    </source>
</reference>
<dbReference type="GO" id="GO:0016020">
    <property type="term" value="C:membrane"/>
    <property type="evidence" value="ECO:0007669"/>
    <property type="project" value="GOC"/>
</dbReference>
<dbReference type="PANTHER" id="PTHR31310">
    <property type="match status" value="1"/>
</dbReference>
<evidence type="ECO:0000313" key="3">
    <source>
        <dbReference type="Proteomes" id="UP000615446"/>
    </source>
</evidence>
<keyword evidence="1" id="KW-1133">Transmembrane helix</keyword>
<dbReference type="GO" id="GO:0030148">
    <property type="term" value="P:sphingolipid biosynthetic process"/>
    <property type="evidence" value="ECO:0007669"/>
    <property type="project" value="TreeGrafter"/>
</dbReference>
<keyword evidence="1" id="KW-0472">Membrane</keyword>
<dbReference type="OrthoDB" id="5784at2759"/>
<comment type="caution">
    <text evidence="2">The sequence shown here is derived from an EMBL/GenBank/DDBJ whole genome shotgun (WGS) entry which is preliminary data.</text>
</comment>
<dbReference type="AlphaFoldDB" id="A0A8H3R4S7"/>
<evidence type="ECO:0000256" key="1">
    <source>
        <dbReference type="SAM" id="Phobius"/>
    </source>
</evidence>
<accession>A0A8H3R4S7</accession>
<proteinExistence type="predicted"/>
<evidence type="ECO:0000313" key="2">
    <source>
        <dbReference type="EMBL" id="GET02893.1"/>
    </source>
</evidence>
<sequence>MAVFFIEANFLKDLQWKSWLRFTKPFITSGLHYHSWTIYDFQYIFLLILGQVDILAWLPYGVIHFTLPFLTSAGLWWYGPPAEYTMPGHPGGLARIDKLFGTDTYTKTFSGSPMTDLFCLFGGGFYAVVAFWCAWDYLPSVNKHCRNRWDYIKEKNSVLLPTDNNDNVNLLFDSSKFNNNDEYEIEIATTISEGTDLAALTNSESSSKSNTSIDTIGQSFHEVKLHPPNS</sequence>
<feature type="transmembrane region" description="Helical" evidence="1">
    <location>
        <begin position="117"/>
        <end position="138"/>
    </location>
</feature>
<organism evidence="2 3">
    <name type="scientific">Rhizophagus clarus</name>
    <dbReference type="NCBI Taxonomy" id="94130"/>
    <lineage>
        <taxon>Eukaryota</taxon>
        <taxon>Fungi</taxon>
        <taxon>Fungi incertae sedis</taxon>
        <taxon>Mucoromycota</taxon>
        <taxon>Glomeromycotina</taxon>
        <taxon>Glomeromycetes</taxon>
        <taxon>Glomerales</taxon>
        <taxon>Glomeraceae</taxon>
        <taxon>Rhizophagus</taxon>
    </lineage>
</organism>
<gene>
    <name evidence="2" type="ORF">RCL2_002925900</name>
</gene>
<dbReference type="EMBL" id="BLAL01000316">
    <property type="protein sequence ID" value="GET02893.1"/>
    <property type="molecule type" value="Genomic_DNA"/>
</dbReference>
<protein>
    <submittedName>
        <fullName evidence="2">Aureobasidin resistance protein Aur1</fullName>
    </submittedName>
</protein>
<dbReference type="GO" id="GO:0006676">
    <property type="term" value="P:mannosyl diphosphorylinositol ceramide metabolic process"/>
    <property type="evidence" value="ECO:0007669"/>
    <property type="project" value="TreeGrafter"/>
</dbReference>
<keyword evidence="1" id="KW-0812">Transmembrane</keyword>
<name>A0A8H3R4S7_9GLOM</name>
<dbReference type="PANTHER" id="PTHR31310:SF8">
    <property type="entry name" value="INOSITOLPHOSPHOTRANSFERASE 1"/>
    <property type="match status" value="1"/>
</dbReference>
<dbReference type="InterPro" id="IPR052185">
    <property type="entry name" value="IPC_Synthase-Related"/>
</dbReference>
<dbReference type="Proteomes" id="UP000615446">
    <property type="component" value="Unassembled WGS sequence"/>
</dbReference>
<dbReference type="GO" id="GO:0070916">
    <property type="term" value="C:inositol phosphoceramide synthase complex"/>
    <property type="evidence" value="ECO:0007669"/>
    <property type="project" value="TreeGrafter"/>
</dbReference>